<evidence type="ECO:0000256" key="1">
    <source>
        <dbReference type="SAM" id="Coils"/>
    </source>
</evidence>
<name>A0ABZ2DS31_RAOOR</name>
<evidence type="ECO:0000313" key="2">
    <source>
        <dbReference type="EMBL" id="WWC10165.1"/>
    </source>
</evidence>
<feature type="coiled-coil region" evidence="1">
    <location>
        <begin position="78"/>
        <end position="119"/>
    </location>
</feature>
<dbReference type="RefSeq" id="WP_227508079.1">
    <property type="nucleotide sequence ID" value="NZ_CP145156.1"/>
</dbReference>
<dbReference type="InterPro" id="IPR025153">
    <property type="entry name" value="Ead_Ea22"/>
</dbReference>
<organism evidence="2 3">
    <name type="scientific">Raoultella ornithinolytica</name>
    <name type="common">Klebsiella ornithinolytica</name>
    <dbReference type="NCBI Taxonomy" id="54291"/>
    <lineage>
        <taxon>Bacteria</taxon>
        <taxon>Pseudomonadati</taxon>
        <taxon>Pseudomonadota</taxon>
        <taxon>Gammaproteobacteria</taxon>
        <taxon>Enterobacterales</taxon>
        <taxon>Enterobacteriaceae</taxon>
        <taxon>Klebsiella/Raoultella group</taxon>
        <taxon>Raoultella</taxon>
    </lineage>
</organism>
<keyword evidence="3" id="KW-1185">Reference proteome</keyword>
<proteinExistence type="predicted"/>
<gene>
    <name evidence="2" type="ORF">LM286_17605</name>
</gene>
<sequence>MTDITELAQSLKAAAEKATPGPWGVARDGKTLVSNQSHPIATLADAMHRMLADGSTGKDAEFIALANPANILALVEALEKAQRANAAQDDHINQQQDRINRLEKRNSELGKHVRMLEKRLRGTEESLIAATDMVSELESRTVTPVTYSENADADHCRKWAWEQVKGEVLTEEWTTGDNITYFGFFCWGWDMRRQYNEQRPVTVNLPRPGFVTISGERTAVYLKDDVDAALATAGIREGE</sequence>
<reference evidence="2 3" key="1">
    <citation type="submission" date="2024-02" db="EMBL/GenBank/DDBJ databases">
        <title>Tn5403 promotes plasmid rearrangements and degradation of the Klebsiella pneumoniae carbapenemase (KPC) transposon Tn4401.</title>
        <authorList>
            <person name="Sheppard A.E."/>
            <person name="Barry K.E."/>
            <person name="Parikh H.I."/>
            <person name="Vegesana K."/>
            <person name="Sebra R."/>
            <person name="George S."/>
            <person name="Sanderson N.D."/>
            <person name="Stoesser N."/>
            <person name="Eyre D.W."/>
            <person name="Crook D.W."/>
            <person name="Walker A.S."/>
            <person name="Mathers A.J."/>
        </authorList>
    </citation>
    <scope>NUCLEOTIDE SEQUENCE [LARGE SCALE GENOMIC DNA]</scope>
    <source>
        <strain evidence="2 3">CAV1921</strain>
    </source>
</reference>
<dbReference type="EMBL" id="CP145163">
    <property type="protein sequence ID" value="WWC10165.1"/>
    <property type="molecule type" value="Genomic_DNA"/>
</dbReference>
<protein>
    <submittedName>
        <fullName evidence="2">Ead/Ea22-like family protein</fullName>
    </submittedName>
</protein>
<dbReference type="Pfam" id="PF13935">
    <property type="entry name" value="Ead_Ea22"/>
    <property type="match status" value="1"/>
</dbReference>
<evidence type="ECO:0000313" key="3">
    <source>
        <dbReference type="Proteomes" id="UP001350972"/>
    </source>
</evidence>
<keyword evidence="1" id="KW-0175">Coiled coil</keyword>
<accession>A0ABZ2DS31</accession>
<dbReference type="Proteomes" id="UP001350972">
    <property type="component" value="Chromosome"/>
</dbReference>